<sequence length="105" mass="11539">MVSYEPVPMARTDIKSVRFTAVIGLELHAECECVCPPGTQLFRNEIGVKIIRAAGRPGTAARSFKNGVRLIRKRQSGFSASGFIQPPPVDVLEADLLERGRNLFL</sequence>
<reference evidence="1" key="1">
    <citation type="submission" date="2020-05" db="UniProtKB">
        <authorList>
            <consortium name="EnsemblMetazoa"/>
        </authorList>
    </citation>
    <scope>IDENTIFICATION</scope>
    <source>
        <strain evidence="1">MAF</strain>
    </source>
</reference>
<keyword evidence="2" id="KW-1185">Reference proteome</keyword>
<dbReference type="EnsemblMetazoa" id="AMEM009469-RA">
    <property type="protein sequence ID" value="AMEM009469-PA"/>
    <property type="gene ID" value="AMEM009469"/>
</dbReference>
<evidence type="ECO:0000313" key="2">
    <source>
        <dbReference type="Proteomes" id="UP000075903"/>
    </source>
</evidence>
<dbReference type="AlphaFoldDB" id="A0A182V630"/>
<name>A0A182V630_ANOME</name>
<proteinExistence type="predicted"/>
<dbReference type="VEuPathDB" id="VectorBase:AMEM009469"/>
<dbReference type="Proteomes" id="UP000075903">
    <property type="component" value="Unassembled WGS sequence"/>
</dbReference>
<evidence type="ECO:0000313" key="1">
    <source>
        <dbReference type="EnsemblMetazoa" id="AMEM009469-PA"/>
    </source>
</evidence>
<organism evidence="1 2">
    <name type="scientific">Anopheles merus</name>
    <name type="common">Mosquito</name>
    <dbReference type="NCBI Taxonomy" id="30066"/>
    <lineage>
        <taxon>Eukaryota</taxon>
        <taxon>Metazoa</taxon>
        <taxon>Ecdysozoa</taxon>
        <taxon>Arthropoda</taxon>
        <taxon>Hexapoda</taxon>
        <taxon>Insecta</taxon>
        <taxon>Pterygota</taxon>
        <taxon>Neoptera</taxon>
        <taxon>Endopterygota</taxon>
        <taxon>Diptera</taxon>
        <taxon>Nematocera</taxon>
        <taxon>Culicoidea</taxon>
        <taxon>Culicidae</taxon>
        <taxon>Anophelinae</taxon>
        <taxon>Anopheles</taxon>
    </lineage>
</organism>
<accession>A0A182V630</accession>
<protein>
    <submittedName>
        <fullName evidence="1">Uncharacterized protein</fullName>
    </submittedName>
</protein>